<dbReference type="AlphaFoldDB" id="A0AAV1U1U1"/>
<gene>
    <name evidence="1" type="ORF">PM001_LOCUS12902</name>
</gene>
<sequence>MDCMRIGGRIVRVAEVVPTDEMPLSVIRTTGKTSITLETANALVFAGLVEVLYARNVWLAARADIWTTRGSCCFCRVKCVSVYLQESTICGDKATEFEVTKTSQEKVVTALQKSVHKLQWNVSSSGHNTAIALTRDELTNVLVEVAQRLVDAFQAVQVQTVQASASPRAKFEYELLRQFSGLDVVVLKHLRSGGHCVLFALPLFGEIAPWDSTKALMNAEDVDSVYLPESFDVPNVCGTADELTICLGYPLDDDETTGIHDDLWPLFVEWPARMLLSSQVTQLPPSSETTSSVELVDSCKTIVLQQWRRRKNFIGELRCYVTVLEYDAVDFSQVFFVMQEQLNEQAPLRIIVLRLKFTAAFFVTNCMSDLRVTLLDGKDGIDAVAIVLAASHTPISLESVASSQACVAEFLGHTQKGLLRHFYEK</sequence>
<reference evidence="1" key="1">
    <citation type="submission" date="2024-01" db="EMBL/GenBank/DDBJ databases">
        <authorList>
            <person name="Webb A."/>
        </authorList>
    </citation>
    <scope>NUCLEOTIDE SEQUENCE</scope>
    <source>
        <strain evidence="1">Pm1</strain>
    </source>
</reference>
<evidence type="ECO:0000313" key="2">
    <source>
        <dbReference type="Proteomes" id="UP001162060"/>
    </source>
</evidence>
<protein>
    <submittedName>
        <fullName evidence="1">Uncharacterized protein</fullName>
    </submittedName>
</protein>
<comment type="caution">
    <text evidence="1">The sequence shown here is derived from an EMBL/GenBank/DDBJ whole genome shotgun (WGS) entry which is preliminary data.</text>
</comment>
<evidence type="ECO:0000313" key="1">
    <source>
        <dbReference type="EMBL" id="CAK7927752.1"/>
    </source>
</evidence>
<dbReference type="Proteomes" id="UP001162060">
    <property type="component" value="Unassembled WGS sequence"/>
</dbReference>
<accession>A0AAV1U1U1</accession>
<dbReference type="EMBL" id="CAKLBY020000115">
    <property type="protein sequence ID" value="CAK7927752.1"/>
    <property type="molecule type" value="Genomic_DNA"/>
</dbReference>
<proteinExistence type="predicted"/>
<organism evidence="1 2">
    <name type="scientific">Peronospora matthiolae</name>
    <dbReference type="NCBI Taxonomy" id="2874970"/>
    <lineage>
        <taxon>Eukaryota</taxon>
        <taxon>Sar</taxon>
        <taxon>Stramenopiles</taxon>
        <taxon>Oomycota</taxon>
        <taxon>Peronosporomycetes</taxon>
        <taxon>Peronosporales</taxon>
        <taxon>Peronosporaceae</taxon>
        <taxon>Peronospora</taxon>
    </lineage>
</organism>
<name>A0AAV1U1U1_9STRA</name>